<evidence type="ECO:0000313" key="2">
    <source>
        <dbReference type="Proteomes" id="UP000033882"/>
    </source>
</evidence>
<accession>A0A0G1X3I7</accession>
<dbReference type="Proteomes" id="UP000033882">
    <property type="component" value="Unassembled WGS sequence"/>
</dbReference>
<organism evidence="1 2">
    <name type="scientific">Candidatus Wolfebacteria bacterium GW2011_GWA2_47_9b</name>
    <dbReference type="NCBI Taxonomy" id="1619005"/>
    <lineage>
        <taxon>Bacteria</taxon>
        <taxon>Candidatus Wolfeibacteriota</taxon>
    </lineage>
</organism>
<gene>
    <name evidence="1" type="ORF">UY19_C0021G0015</name>
</gene>
<dbReference type="AlphaFoldDB" id="A0A0G1X3I7"/>
<name>A0A0G1X3I7_9BACT</name>
<comment type="caution">
    <text evidence="1">The sequence shown here is derived from an EMBL/GenBank/DDBJ whole genome shotgun (WGS) entry which is preliminary data.</text>
</comment>
<reference evidence="1 2" key="1">
    <citation type="journal article" date="2015" name="Nature">
        <title>rRNA introns, odd ribosomes, and small enigmatic genomes across a large radiation of phyla.</title>
        <authorList>
            <person name="Brown C.T."/>
            <person name="Hug L.A."/>
            <person name="Thomas B.C."/>
            <person name="Sharon I."/>
            <person name="Castelle C.J."/>
            <person name="Singh A."/>
            <person name="Wilkins M.J."/>
            <person name="Williams K.H."/>
            <person name="Banfield J.F."/>
        </authorList>
    </citation>
    <scope>NUCLEOTIDE SEQUENCE [LARGE SCALE GENOMIC DNA]</scope>
</reference>
<evidence type="ECO:0000313" key="1">
    <source>
        <dbReference type="EMBL" id="KKU88985.1"/>
    </source>
</evidence>
<proteinExistence type="predicted"/>
<sequence length="137" mass="15535">MTEAKKQLGMTMKQQRVMAMIIELLKEMPTSRIRGIHAHLDAKMENRPCHSLVTATIQVLAEAKVLELIEFNKAPGQRMKSGLYQWHHYTALCRLIPELEREYALLGEKIAARKSEKAAVDESIANVRSCFAGRMGK</sequence>
<dbReference type="EMBL" id="LCPB01000021">
    <property type="protein sequence ID" value="KKU88985.1"/>
    <property type="molecule type" value="Genomic_DNA"/>
</dbReference>
<protein>
    <submittedName>
        <fullName evidence="1">Uncharacterized protein</fullName>
    </submittedName>
</protein>